<evidence type="ECO:0000313" key="2">
    <source>
        <dbReference type="Proteomes" id="UP000010797"/>
    </source>
</evidence>
<gene>
    <name evidence="1" type="ordered locus">Desdi_3102</name>
</gene>
<reference evidence="2" key="1">
    <citation type="submission" date="2012-02" db="EMBL/GenBank/DDBJ databases">
        <title>Complete sequence of Desulfitobacterium dichloroeliminans LMG P-21439.</title>
        <authorList>
            <person name="Lucas S."/>
            <person name="Han J."/>
            <person name="Lapidus A."/>
            <person name="Cheng J.-F."/>
            <person name="Goodwin L."/>
            <person name="Pitluck S."/>
            <person name="Peters L."/>
            <person name="Ovchinnikova G."/>
            <person name="Teshima H."/>
            <person name="Detter J.C."/>
            <person name="Han C."/>
            <person name="Tapia R."/>
            <person name="Land M."/>
            <person name="Hauser L."/>
            <person name="Kyrpides N."/>
            <person name="Ivanova N."/>
            <person name="Pagani I."/>
            <person name="Kruse T."/>
            <person name="de Vos W.M."/>
            <person name="Boon N."/>
            <person name="Smidt H."/>
            <person name="Woyke T."/>
        </authorList>
    </citation>
    <scope>NUCLEOTIDE SEQUENCE [LARGE SCALE GENOMIC DNA]</scope>
    <source>
        <strain evidence="2">LMG P-21439 / DCA1</strain>
    </source>
</reference>
<dbReference type="KEGG" id="ddl:Desdi_3102"/>
<dbReference type="AlphaFoldDB" id="L0FC48"/>
<dbReference type="EMBL" id="CP003344">
    <property type="protein sequence ID" value="AGA70503.1"/>
    <property type="molecule type" value="Genomic_DNA"/>
</dbReference>
<sequence>MCAQCVVRERLARLTEEDTFAENVAMSGLWKMKVVLRYIESPVMGPSCACVLKRTLPWTFLQQLADTMDIDNMEVVNRSKYF</sequence>
<proteinExistence type="predicted"/>
<evidence type="ECO:0000313" key="1">
    <source>
        <dbReference type="EMBL" id="AGA70503.1"/>
    </source>
</evidence>
<organism evidence="1 2">
    <name type="scientific">Desulfitobacterium dichloroeliminans (strain LMG P-21439 / DCA1)</name>
    <dbReference type="NCBI Taxonomy" id="871963"/>
    <lineage>
        <taxon>Bacteria</taxon>
        <taxon>Bacillati</taxon>
        <taxon>Bacillota</taxon>
        <taxon>Clostridia</taxon>
        <taxon>Eubacteriales</taxon>
        <taxon>Desulfitobacteriaceae</taxon>
        <taxon>Desulfitobacterium</taxon>
    </lineage>
</organism>
<dbReference type="STRING" id="871963.Desdi_3102"/>
<dbReference type="Proteomes" id="UP000010797">
    <property type="component" value="Chromosome"/>
</dbReference>
<keyword evidence="2" id="KW-1185">Reference proteome</keyword>
<dbReference type="HOGENOM" id="CLU_2552700_0_0_9"/>
<name>L0FC48_DESDL</name>
<accession>L0FC48</accession>
<protein>
    <submittedName>
        <fullName evidence="1">Uncharacterized protein</fullName>
    </submittedName>
</protein>